<dbReference type="EMBL" id="FUWZ01000002">
    <property type="protein sequence ID" value="SJZ96359.1"/>
    <property type="molecule type" value="Genomic_DNA"/>
</dbReference>
<dbReference type="InterPro" id="IPR033985">
    <property type="entry name" value="SusD-like_N"/>
</dbReference>
<evidence type="ECO:0000256" key="5">
    <source>
        <dbReference type="ARBA" id="ARBA00023237"/>
    </source>
</evidence>
<protein>
    <submittedName>
        <fullName evidence="9">Starch-binding associating with outer membrane</fullName>
    </submittedName>
</protein>
<dbReference type="InterPro" id="IPR011990">
    <property type="entry name" value="TPR-like_helical_dom_sf"/>
</dbReference>
<dbReference type="Pfam" id="PF07980">
    <property type="entry name" value="SusD_RagB"/>
    <property type="match status" value="1"/>
</dbReference>
<evidence type="ECO:0000256" key="1">
    <source>
        <dbReference type="ARBA" id="ARBA00004442"/>
    </source>
</evidence>
<comment type="subcellular location">
    <subcellularLocation>
        <location evidence="1">Cell outer membrane</location>
    </subcellularLocation>
</comment>
<dbReference type="PROSITE" id="PS51257">
    <property type="entry name" value="PROKAR_LIPOPROTEIN"/>
    <property type="match status" value="1"/>
</dbReference>
<sequence>MKKKYIYIPALMALMAGWSSCADKWVDTKPNGAPSTAFFWQSDNDLRKATAAMYVDMKNESTWGRDLFWVQDASDDLIVGRTKADGENIKNFIPSGREGYLTAGWRDLYNVINRANQAIENIPKAVNVSDEVRKRSLGEAYFMRGFAHFWLAYMYGHKDQGVPFDGPENAEYGKRIPPQLRSVTDNYAQVISDLQKAADMLPLFETYGDADKGRAHKAAAWGYMVKTYAYWAQFDKTKWQPIPALCDKIRDEGHRALITGKATNRENYQAVFRVANNWSSEYIWSVNSSIQGGSEFPGVILENKGWGKYNGWGYFQPTEELYDEYEANDPRREVTILKFGDEFTYIGQKTKYSSTNSLSGFQINKYMEPYGYGSNGDMASNTFASSNPDYPTTALNLPLMRYAEVLLFKAEALIQLGRGGEAAAPLNEVRARVGLAAIANPTMTDLKHERRVELACEWTDRFHDLKRWGDYDKINAPLHGRIHANRQDPASPYTIQVVWPARNFSPAKHMAWPISPDEIARTNGLYKQTPGW</sequence>
<evidence type="ECO:0000256" key="6">
    <source>
        <dbReference type="SAM" id="SignalP"/>
    </source>
</evidence>
<dbReference type="Gene3D" id="1.25.40.390">
    <property type="match status" value="1"/>
</dbReference>
<comment type="similarity">
    <text evidence="2">Belongs to the SusD family.</text>
</comment>
<dbReference type="SUPFAM" id="SSF48452">
    <property type="entry name" value="TPR-like"/>
    <property type="match status" value="1"/>
</dbReference>
<feature type="signal peptide" evidence="6">
    <location>
        <begin position="1"/>
        <end position="21"/>
    </location>
</feature>
<dbReference type="RefSeq" id="WP_078668655.1">
    <property type="nucleotide sequence ID" value="NZ_FUWZ01000002.1"/>
</dbReference>
<organism evidence="9 10">
    <name type="scientific">Chitinophaga eiseniae</name>
    <dbReference type="NCBI Taxonomy" id="634771"/>
    <lineage>
        <taxon>Bacteria</taxon>
        <taxon>Pseudomonadati</taxon>
        <taxon>Bacteroidota</taxon>
        <taxon>Chitinophagia</taxon>
        <taxon>Chitinophagales</taxon>
        <taxon>Chitinophagaceae</taxon>
        <taxon>Chitinophaga</taxon>
    </lineage>
</organism>
<dbReference type="InterPro" id="IPR012944">
    <property type="entry name" value="SusD_RagB_dom"/>
</dbReference>
<reference evidence="10" key="1">
    <citation type="submission" date="2017-02" db="EMBL/GenBank/DDBJ databases">
        <authorList>
            <person name="Varghese N."/>
            <person name="Submissions S."/>
        </authorList>
    </citation>
    <scope>NUCLEOTIDE SEQUENCE [LARGE SCALE GENOMIC DNA]</scope>
    <source>
        <strain evidence="10">DSM 22224</strain>
    </source>
</reference>
<evidence type="ECO:0000259" key="8">
    <source>
        <dbReference type="Pfam" id="PF14322"/>
    </source>
</evidence>
<dbReference type="AlphaFoldDB" id="A0A1T4PXZ3"/>
<feature type="domain" description="RagB/SusD" evidence="7">
    <location>
        <begin position="281"/>
        <end position="532"/>
    </location>
</feature>
<keyword evidence="3 6" id="KW-0732">Signal</keyword>
<evidence type="ECO:0000256" key="3">
    <source>
        <dbReference type="ARBA" id="ARBA00022729"/>
    </source>
</evidence>
<feature type="domain" description="SusD-like N-terminal" evidence="8">
    <location>
        <begin position="48"/>
        <end position="228"/>
    </location>
</feature>
<evidence type="ECO:0000259" key="7">
    <source>
        <dbReference type="Pfam" id="PF07980"/>
    </source>
</evidence>
<dbReference type="Pfam" id="PF14322">
    <property type="entry name" value="SusD-like_3"/>
    <property type="match status" value="1"/>
</dbReference>
<accession>A0A1T4PXZ3</accession>
<dbReference type="GO" id="GO:0009279">
    <property type="term" value="C:cell outer membrane"/>
    <property type="evidence" value="ECO:0007669"/>
    <property type="project" value="UniProtKB-SubCell"/>
</dbReference>
<dbReference type="OrthoDB" id="618454at2"/>
<evidence type="ECO:0000313" key="10">
    <source>
        <dbReference type="Proteomes" id="UP000190367"/>
    </source>
</evidence>
<evidence type="ECO:0000256" key="4">
    <source>
        <dbReference type="ARBA" id="ARBA00023136"/>
    </source>
</evidence>
<gene>
    <name evidence="9" type="ORF">SAMN04488128_10257</name>
</gene>
<dbReference type="CDD" id="cd08977">
    <property type="entry name" value="SusD"/>
    <property type="match status" value="1"/>
</dbReference>
<proteinExistence type="inferred from homology"/>
<keyword evidence="10" id="KW-1185">Reference proteome</keyword>
<keyword evidence="4" id="KW-0472">Membrane</keyword>
<name>A0A1T4PXZ3_9BACT</name>
<evidence type="ECO:0000256" key="2">
    <source>
        <dbReference type="ARBA" id="ARBA00006275"/>
    </source>
</evidence>
<keyword evidence="5" id="KW-0998">Cell outer membrane</keyword>
<dbReference type="STRING" id="634771.SAMN04488128_10257"/>
<dbReference type="Proteomes" id="UP000190367">
    <property type="component" value="Unassembled WGS sequence"/>
</dbReference>
<feature type="chain" id="PRO_5012256238" evidence="6">
    <location>
        <begin position="22"/>
        <end position="532"/>
    </location>
</feature>
<evidence type="ECO:0000313" key="9">
    <source>
        <dbReference type="EMBL" id="SJZ96359.1"/>
    </source>
</evidence>